<evidence type="ECO:0000313" key="1">
    <source>
        <dbReference type="EMBL" id="GFU01289.1"/>
    </source>
</evidence>
<dbReference type="Proteomes" id="UP000887013">
    <property type="component" value="Unassembled WGS sequence"/>
</dbReference>
<keyword evidence="2" id="KW-1185">Reference proteome</keyword>
<dbReference type="AlphaFoldDB" id="A0A8X6UBR3"/>
<dbReference type="EMBL" id="BMAW01027257">
    <property type="protein sequence ID" value="GFU01289.1"/>
    <property type="molecule type" value="Genomic_DNA"/>
</dbReference>
<proteinExistence type="predicted"/>
<evidence type="ECO:0000313" key="2">
    <source>
        <dbReference type="Proteomes" id="UP000887013"/>
    </source>
</evidence>
<sequence length="123" mass="13510">MLVLYICSMFLDLPYLPLFSKFFPFYSQLLGLSSFTVAPITRVASLSCGHLDRLRLPLAPVVPVPGRPIHLFPGFEVQPPPFGPLDSWPQTVLFAVLRAGLLSAGAVSVWPPVCRTYHLSANS</sequence>
<name>A0A8X6UBR3_NEPPI</name>
<accession>A0A8X6UBR3</accession>
<comment type="caution">
    <text evidence="1">The sequence shown here is derived from an EMBL/GenBank/DDBJ whole genome shotgun (WGS) entry which is preliminary data.</text>
</comment>
<reference evidence="1" key="1">
    <citation type="submission" date="2020-08" db="EMBL/GenBank/DDBJ databases">
        <title>Multicomponent nature underlies the extraordinary mechanical properties of spider dragline silk.</title>
        <authorList>
            <person name="Kono N."/>
            <person name="Nakamura H."/>
            <person name="Mori M."/>
            <person name="Yoshida Y."/>
            <person name="Ohtoshi R."/>
            <person name="Malay A.D."/>
            <person name="Moran D.A.P."/>
            <person name="Tomita M."/>
            <person name="Numata K."/>
            <person name="Arakawa K."/>
        </authorList>
    </citation>
    <scope>NUCLEOTIDE SEQUENCE</scope>
</reference>
<organism evidence="1 2">
    <name type="scientific">Nephila pilipes</name>
    <name type="common">Giant wood spider</name>
    <name type="synonym">Nephila maculata</name>
    <dbReference type="NCBI Taxonomy" id="299642"/>
    <lineage>
        <taxon>Eukaryota</taxon>
        <taxon>Metazoa</taxon>
        <taxon>Ecdysozoa</taxon>
        <taxon>Arthropoda</taxon>
        <taxon>Chelicerata</taxon>
        <taxon>Arachnida</taxon>
        <taxon>Araneae</taxon>
        <taxon>Araneomorphae</taxon>
        <taxon>Entelegynae</taxon>
        <taxon>Araneoidea</taxon>
        <taxon>Nephilidae</taxon>
        <taxon>Nephila</taxon>
    </lineage>
</organism>
<gene>
    <name evidence="1" type="ORF">NPIL_100701</name>
</gene>
<protein>
    <submittedName>
        <fullName evidence="1">Uncharacterized protein</fullName>
    </submittedName>
</protein>